<feature type="non-terminal residue" evidence="1">
    <location>
        <position position="62"/>
    </location>
</feature>
<keyword evidence="2" id="KW-1185">Reference proteome</keyword>
<protein>
    <submittedName>
        <fullName evidence="1">Uncharacterized protein</fullName>
    </submittedName>
</protein>
<gene>
    <name evidence="1" type="ORF">VP01_2278g3</name>
</gene>
<dbReference type="VEuPathDB" id="FungiDB:VP01_2278g3"/>
<reference evidence="1 2" key="1">
    <citation type="submission" date="2015-08" db="EMBL/GenBank/DDBJ databases">
        <title>Next Generation Sequencing and Analysis of the Genome of Puccinia sorghi L Schw, the Causal Agent of Maize Common Rust.</title>
        <authorList>
            <person name="Rochi L."/>
            <person name="Burguener G."/>
            <person name="Darino M."/>
            <person name="Turjanski A."/>
            <person name="Kreff E."/>
            <person name="Dieguez M.J."/>
            <person name="Sacco F."/>
        </authorList>
    </citation>
    <scope>NUCLEOTIDE SEQUENCE [LARGE SCALE GENOMIC DNA]</scope>
    <source>
        <strain evidence="1 2">RO10H11247</strain>
    </source>
</reference>
<name>A0A0L6V8X1_9BASI</name>
<dbReference type="OrthoDB" id="2507728at2759"/>
<dbReference type="AlphaFoldDB" id="A0A0L6V8X1"/>
<evidence type="ECO:0000313" key="1">
    <source>
        <dbReference type="EMBL" id="KNZ56962.1"/>
    </source>
</evidence>
<proteinExistence type="predicted"/>
<dbReference type="Proteomes" id="UP000037035">
    <property type="component" value="Unassembled WGS sequence"/>
</dbReference>
<evidence type="ECO:0000313" key="2">
    <source>
        <dbReference type="Proteomes" id="UP000037035"/>
    </source>
</evidence>
<comment type="caution">
    <text evidence="1">The sequence shown here is derived from an EMBL/GenBank/DDBJ whole genome shotgun (WGS) entry which is preliminary data.</text>
</comment>
<sequence>MSLKFSQIRDWLKNTGAGIEENDGGISLAENFESMFACCKEMGTICGSKKKTIPLAENYMDG</sequence>
<accession>A0A0L6V8X1</accession>
<dbReference type="EMBL" id="LAVV01007145">
    <property type="protein sequence ID" value="KNZ56962.1"/>
    <property type="molecule type" value="Genomic_DNA"/>
</dbReference>
<organism evidence="1 2">
    <name type="scientific">Puccinia sorghi</name>
    <dbReference type="NCBI Taxonomy" id="27349"/>
    <lineage>
        <taxon>Eukaryota</taxon>
        <taxon>Fungi</taxon>
        <taxon>Dikarya</taxon>
        <taxon>Basidiomycota</taxon>
        <taxon>Pucciniomycotina</taxon>
        <taxon>Pucciniomycetes</taxon>
        <taxon>Pucciniales</taxon>
        <taxon>Pucciniaceae</taxon>
        <taxon>Puccinia</taxon>
    </lineage>
</organism>